<organism evidence="2 3">
    <name type="scientific">Pseudidiomarina atlantica</name>
    <dbReference type="NCBI Taxonomy" id="1517416"/>
    <lineage>
        <taxon>Bacteria</taxon>
        <taxon>Pseudomonadati</taxon>
        <taxon>Pseudomonadota</taxon>
        <taxon>Gammaproteobacteria</taxon>
        <taxon>Alteromonadales</taxon>
        <taxon>Idiomarinaceae</taxon>
        <taxon>Pseudidiomarina</taxon>
    </lineage>
</organism>
<keyword evidence="1" id="KW-0812">Transmembrane</keyword>
<feature type="transmembrane region" description="Helical" evidence="1">
    <location>
        <begin position="119"/>
        <end position="138"/>
    </location>
</feature>
<comment type="caution">
    <text evidence="2">The sequence shown here is derived from an EMBL/GenBank/DDBJ whole genome shotgun (WGS) entry which is preliminary data.</text>
</comment>
<dbReference type="Proteomes" id="UP000053718">
    <property type="component" value="Unassembled WGS sequence"/>
</dbReference>
<evidence type="ECO:0008006" key="4">
    <source>
        <dbReference type="Google" id="ProtNLM"/>
    </source>
</evidence>
<keyword evidence="1" id="KW-0472">Membrane</keyword>
<keyword evidence="3" id="KW-1185">Reference proteome</keyword>
<dbReference type="STRING" id="1517416.IDAT_03575"/>
<name>A0A094JA41_9GAMM</name>
<dbReference type="EMBL" id="JPIN01000002">
    <property type="protein sequence ID" value="KFZ29441.1"/>
    <property type="molecule type" value="Genomic_DNA"/>
</dbReference>
<evidence type="ECO:0000256" key="1">
    <source>
        <dbReference type="SAM" id="Phobius"/>
    </source>
</evidence>
<evidence type="ECO:0000313" key="2">
    <source>
        <dbReference type="EMBL" id="KFZ29441.1"/>
    </source>
</evidence>
<dbReference type="OrthoDB" id="6322598at2"/>
<accession>A0A094JA41</accession>
<evidence type="ECO:0000313" key="3">
    <source>
        <dbReference type="Proteomes" id="UP000053718"/>
    </source>
</evidence>
<dbReference type="RefSeq" id="WP_034730555.1">
    <property type="nucleotide sequence ID" value="NZ_JPIN01000002.1"/>
</dbReference>
<protein>
    <recommendedName>
        <fullName evidence="4">FecR N-terminal domain-containing protein</fullName>
    </recommendedName>
</protein>
<keyword evidence="1" id="KW-1133">Transmembrane helix</keyword>
<reference evidence="2 3" key="1">
    <citation type="submission" date="2014-06" db="EMBL/GenBank/DDBJ databases">
        <title>Draft genome sequence of Idiomarina sp. MCCC 1A10513.</title>
        <authorList>
            <person name="Du J."/>
            <person name="Lai Q."/>
            <person name="Shao Z."/>
        </authorList>
    </citation>
    <scope>NUCLEOTIDE SEQUENCE [LARGE SCALE GENOMIC DNA]</scope>
    <source>
        <strain evidence="2 3">MCCC 1A10513</strain>
    </source>
</reference>
<gene>
    <name evidence="2" type="ORF">IDAT_03575</name>
</gene>
<proteinExistence type="predicted"/>
<sequence>MQIEDWIVHDIPDDVIDQASDWIVQLDKLEHDDAFAAACPSATLLRQDFYDWLNRDHLHQLAFLQLSEMWAKSSMLRHMEHLIDKSEVIQFPNLHAAPALDVEPGPILIDHHDTLSAPAWMYNVVIGLVVVGTLIPFLL</sequence>
<dbReference type="AlphaFoldDB" id="A0A094JA41"/>